<evidence type="ECO:0000313" key="4">
    <source>
        <dbReference type="Proteomes" id="UP000035199"/>
    </source>
</evidence>
<evidence type="ECO:0000313" key="3">
    <source>
        <dbReference type="EMBL" id="AKK06797.1"/>
    </source>
</evidence>
<reference evidence="3 4" key="1">
    <citation type="journal article" date="2015" name="Genome Announc.">
        <title>Complete Genome Sequence of the Type Strain Corynebacterium mustelae DSM 45274, Isolated from Various Tissues of a Male Ferret with Lethal Sepsis.</title>
        <authorList>
            <person name="Ruckert C."/>
            <person name="Eimer J."/>
            <person name="Winkler A."/>
            <person name="Tauch A."/>
        </authorList>
    </citation>
    <scope>NUCLEOTIDE SEQUENCE [LARGE SCALE GENOMIC DNA]</scope>
    <source>
        <strain evidence="3 4">DSM 45274</strain>
    </source>
</reference>
<keyword evidence="1" id="KW-0547">Nucleotide-binding</keyword>
<keyword evidence="4" id="KW-1185">Reference proteome</keyword>
<dbReference type="SUPFAM" id="SSF56059">
    <property type="entry name" value="Glutathione synthetase ATP-binding domain-like"/>
    <property type="match status" value="1"/>
</dbReference>
<keyword evidence="1" id="KW-0067">ATP-binding</keyword>
<organism evidence="3 4">
    <name type="scientific">Corynebacterium mustelae</name>
    <dbReference type="NCBI Taxonomy" id="571915"/>
    <lineage>
        <taxon>Bacteria</taxon>
        <taxon>Bacillati</taxon>
        <taxon>Actinomycetota</taxon>
        <taxon>Actinomycetes</taxon>
        <taxon>Mycobacteriales</taxon>
        <taxon>Corynebacteriaceae</taxon>
        <taxon>Corynebacterium</taxon>
    </lineage>
</organism>
<sequence length="290" mass="31060">MNILITGVGGPAGRALVKQLATSGHSVIGVDMQEVPVAEVDAFELVPAAHDPEMINHLARLVQQYQVDVLIPTVADELLMVAKAANVGVFAHAHVVISAPEAVEKCFDKLFTMRALRESGVSVPPFGLPSDFKDAEDVFAKLGEVIITKPRVARGGRGFKVHRSPAAFNLAAYDDSYIIQAFAPGEEYAPMVHMDAKGGGELVAVVHKKREDFCGTEAPLVQLIDTSEALDVAMLAVRACRALKLEGPVDLDIRRMVDGRPVVLEVNARFGANSSLAPEILEAVLSFSTE</sequence>
<dbReference type="Gene3D" id="3.40.50.20">
    <property type="match status" value="1"/>
</dbReference>
<evidence type="ECO:0000259" key="2">
    <source>
        <dbReference type="PROSITE" id="PS50975"/>
    </source>
</evidence>
<protein>
    <submittedName>
        <fullName evidence="3">Carbamoylphosphate synthase large subunit</fullName>
    </submittedName>
</protein>
<dbReference type="OrthoDB" id="4423634at2"/>
<dbReference type="GO" id="GO:0005524">
    <property type="term" value="F:ATP binding"/>
    <property type="evidence" value="ECO:0007669"/>
    <property type="project" value="UniProtKB-UniRule"/>
</dbReference>
<dbReference type="GO" id="GO:0046872">
    <property type="term" value="F:metal ion binding"/>
    <property type="evidence" value="ECO:0007669"/>
    <property type="project" value="InterPro"/>
</dbReference>
<accession>A0A0G3H6Q7</accession>
<dbReference type="STRING" id="571915.CMUST_12455"/>
<dbReference type="InterPro" id="IPR003806">
    <property type="entry name" value="ATP-grasp_PylC-type"/>
</dbReference>
<name>A0A0G3H6Q7_9CORY</name>
<dbReference type="PROSITE" id="PS50975">
    <property type="entry name" value="ATP_GRASP"/>
    <property type="match status" value="1"/>
</dbReference>
<evidence type="ECO:0000256" key="1">
    <source>
        <dbReference type="PROSITE-ProRule" id="PRU00409"/>
    </source>
</evidence>
<dbReference type="Proteomes" id="UP000035199">
    <property type="component" value="Chromosome"/>
</dbReference>
<reference evidence="4" key="2">
    <citation type="submission" date="2015-05" db="EMBL/GenBank/DDBJ databases">
        <title>Complete genome sequence of Corynebacterium mustelae DSM 45274, isolated from various tissues of a male ferret with lethal sepsis.</title>
        <authorList>
            <person name="Ruckert C."/>
            <person name="Albersmeier A."/>
            <person name="Winkler A."/>
            <person name="Tauch A."/>
        </authorList>
    </citation>
    <scope>NUCLEOTIDE SEQUENCE [LARGE SCALE GENOMIC DNA]</scope>
    <source>
        <strain evidence="4">DSM 45274</strain>
    </source>
</reference>
<dbReference type="EMBL" id="CP011542">
    <property type="protein sequence ID" value="AKK06797.1"/>
    <property type="molecule type" value="Genomic_DNA"/>
</dbReference>
<dbReference type="AlphaFoldDB" id="A0A0G3H6Q7"/>
<gene>
    <name evidence="3" type="ORF">CMUST_12455</name>
</gene>
<proteinExistence type="predicted"/>
<dbReference type="Pfam" id="PF02655">
    <property type="entry name" value="ATP-grasp_3"/>
    <property type="match status" value="1"/>
</dbReference>
<dbReference type="InterPro" id="IPR013815">
    <property type="entry name" value="ATP_grasp_subdomain_1"/>
</dbReference>
<feature type="domain" description="ATP-grasp" evidence="2">
    <location>
        <begin position="113"/>
        <end position="289"/>
    </location>
</feature>
<dbReference type="Pfam" id="PF21360">
    <property type="entry name" value="PylC-like_N"/>
    <property type="match status" value="1"/>
</dbReference>
<dbReference type="InterPro" id="IPR048764">
    <property type="entry name" value="PylC_N"/>
</dbReference>
<dbReference type="KEGG" id="cmv:CMUST_12455"/>
<dbReference type="RefSeq" id="WP_047262758.1">
    <property type="nucleotide sequence ID" value="NZ_CP011542.1"/>
</dbReference>
<dbReference type="SUPFAM" id="SSF51735">
    <property type="entry name" value="NAD(P)-binding Rossmann-fold domains"/>
    <property type="match status" value="1"/>
</dbReference>
<dbReference type="InterPro" id="IPR036291">
    <property type="entry name" value="NAD(P)-bd_dom_sf"/>
</dbReference>
<dbReference type="InterPro" id="IPR011761">
    <property type="entry name" value="ATP-grasp"/>
</dbReference>
<dbReference type="PATRIC" id="fig|571915.4.peg.2672"/>
<dbReference type="Gene3D" id="3.30.1490.20">
    <property type="entry name" value="ATP-grasp fold, A domain"/>
    <property type="match status" value="1"/>
</dbReference>
<dbReference type="Gene3D" id="3.30.470.20">
    <property type="entry name" value="ATP-grasp fold, B domain"/>
    <property type="match status" value="1"/>
</dbReference>